<evidence type="ECO:0000313" key="2">
    <source>
        <dbReference type="Proteomes" id="UP000324104"/>
    </source>
</evidence>
<reference evidence="1 2" key="1">
    <citation type="submission" date="2019-08" db="EMBL/GenBank/DDBJ databases">
        <title>Archaea genome.</title>
        <authorList>
            <person name="Kajale S."/>
            <person name="Shouche Y."/>
            <person name="Deshpande N."/>
            <person name="Sharma A."/>
        </authorList>
    </citation>
    <scope>NUCLEOTIDE SEQUENCE [LARGE SCALE GENOMIC DNA]</scope>
    <source>
        <strain evidence="1 2">ESP3B_9</strain>
    </source>
</reference>
<keyword evidence="2" id="KW-1185">Reference proteome</keyword>
<name>A0A5D5AEP4_9EURY</name>
<dbReference type="RefSeq" id="WP_149083212.1">
    <property type="nucleotide sequence ID" value="NZ_VTAW01000059.1"/>
</dbReference>
<sequence length="146" mass="16834">MSSKHNYSKETDGESSIETRVPIRCTNEFCNGPTPDSIPESKLDYAHCPSCEGNLDEQTGSFSWKESYEHFQESQEGDSEDDKRTRFHEMDDEHCEVIHEDEDRITIRIRRFQIVERGFSGYEVSQITNFDQIDGCDVVLKRGDAA</sequence>
<accession>A0A5D5AEP4</accession>
<proteinExistence type="predicted"/>
<evidence type="ECO:0000313" key="1">
    <source>
        <dbReference type="EMBL" id="TYT60268.1"/>
    </source>
</evidence>
<dbReference type="EMBL" id="VTAW01000059">
    <property type="protein sequence ID" value="TYT60268.1"/>
    <property type="molecule type" value="Genomic_DNA"/>
</dbReference>
<protein>
    <submittedName>
        <fullName evidence="1">Uncharacterized protein</fullName>
    </submittedName>
</protein>
<comment type="caution">
    <text evidence="1">The sequence shown here is derived from an EMBL/GenBank/DDBJ whole genome shotgun (WGS) entry which is preliminary data.</text>
</comment>
<organism evidence="1 2">
    <name type="scientific">Natrialba swarupiae</name>
    <dbReference type="NCBI Taxonomy" id="2448032"/>
    <lineage>
        <taxon>Archaea</taxon>
        <taxon>Methanobacteriati</taxon>
        <taxon>Methanobacteriota</taxon>
        <taxon>Stenosarchaea group</taxon>
        <taxon>Halobacteria</taxon>
        <taxon>Halobacteriales</taxon>
        <taxon>Natrialbaceae</taxon>
        <taxon>Natrialba</taxon>
    </lineage>
</organism>
<dbReference type="Proteomes" id="UP000324104">
    <property type="component" value="Unassembled WGS sequence"/>
</dbReference>
<dbReference type="AlphaFoldDB" id="A0A5D5AEP4"/>
<gene>
    <name evidence="1" type="ORF">FYC77_19820</name>
</gene>